<accession>A0ABX3P6E7</accession>
<dbReference type="EMBL" id="MSPX01000059">
    <property type="protein sequence ID" value="OQP83014.1"/>
    <property type="molecule type" value="Genomic_DNA"/>
</dbReference>
<evidence type="ECO:0000313" key="1">
    <source>
        <dbReference type="EMBL" id="OQP83014.1"/>
    </source>
</evidence>
<dbReference type="InterPro" id="IPR036515">
    <property type="entry name" value="Transposase_17_sf"/>
</dbReference>
<sequence length="33" mass="3904">MDESSQSHATWDCKYHVVSSSKYRPTRLYGDLR</sequence>
<feature type="non-terminal residue" evidence="1">
    <location>
        <position position="33"/>
    </location>
</feature>
<dbReference type="Proteomes" id="UP000192652">
    <property type="component" value="Unassembled WGS sequence"/>
</dbReference>
<comment type="caution">
    <text evidence="1">The sequence shown here is derived from an EMBL/GenBank/DDBJ whole genome shotgun (WGS) entry which is preliminary data.</text>
</comment>
<dbReference type="SUPFAM" id="SSF143422">
    <property type="entry name" value="Transposase IS200-like"/>
    <property type="match status" value="1"/>
</dbReference>
<gene>
    <name evidence="1" type="ORF">BTR14_22825</name>
</gene>
<protein>
    <submittedName>
        <fullName evidence="1">IS200/IS605 family transposase</fullName>
    </submittedName>
</protein>
<keyword evidence="2" id="KW-1185">Reference proteome</keyword>
<proteinExistence type="predicted"/>
<organism evidence="1 2">
    <name type="scientific">Xaviernesmea rhizosphaerae</name>
    <dbReference type="NCBI Taxonomy" id="1672749"/>
    <lineage>
        <taxon>Bacteria</taxon>
        <taxon>Pseudomonadati</taxon>
        <taxon>Pseudomonadota</taxon>
        <taxon>Alphaproteobacteria</taxon>
        <taxon>Hyphomicrobiales</taxon>
        <taxon>Rhizobiaceae</taxon>
        <taxon>Rhizobium/Agrobacterium group</taxon>
        <taxon>Xaviernesmea</taxon>
    </lineage>
</organism>
<evidence type="ECO:0000313" key="2">
    <source>
        <dbReference type="Proteomes" id="UP000192652"/>
    </source>
</evidence>
<name>A0ABX3P6E7_9HYPH</name>
<reference evidence="1 2" key="1">
    <citation type="journal article" date="2017" name="Antonie Van Leeuwenhoek">
        <title>Rhizobium rhizosphaerae sp. nov., a novel species isolated from rice rhizosphere.</title>
        <authorList>
            <person name="Zhao J.J."/>
            <person name="Zhang J."/>
            <person name="Zhang R.J."/>
            <person name="Zhang C.W."/>
            <person name="Yin H.Q."/>
            <person name="Zhang X.X."/>
        </authorList>
    </citation>
    <scope>NUCLEOTIDE SEQUENCE [LARGE SCALE GENOMIC DNA]</scope>
    <source>
        <strain evidence="1 2">RD15</strain>
    </source>
</reference>